<feature type="transmembrane region" description="Helical" evidence="4">
    <location>
        <begin position="6"/>
        <end position="28"/>
    </location>
</feature>
<accession>A0A3D9CCE7</accession>
<keyword evidence="4" id="KW-1133">Transmembrane helix</keyword>
<dbReference type="Gene3D" id="1.10.10.60">
    <property type="entry name" value="Homeodomain-like"/>
    <property type="match status" value="2"/>
</dbReference>
<dbReference type="InterPro" id="IPR018060">
    <property type="entry name" value="HTH_AraC"/>
</dbReference>
<comment type="caution">
    <text evidence="6">The sequence shown here is derived from an EMBL/GenBank/DDBJ whole genome shotgun (WGS) entry which is preliminary data.</text>
</comment>
<dbReference type="RefSeq" id="WP_115969879.1">
    <property type="nucleotide sequence ID" value="NZ_QNVT01000004.1"/>
</dbReference>
<feature type="transmembrane region" description="Helical" evidence="4">
    <location>
        <begin position="35"/>
        <end position="59"/>
    </location>
</feature>
<feature type="transmembrane region" description="Helical" evidence="4">
    <location>
        <begin position="190"/>
        <end position="210"/>
    </location>
</feature>
<feature type="transmembrane region" description="Helical" evidence="4">
    <location>
        <begin position="98"/>
        <end position="118"/>
    </location>
</feature>
<proteinExistence type="predicted"/>
<dbReference type="PROSITE" id="PS01124">
    <property type="entry name" value="HTH_ARAC_FAMILY_2"/>
    <property type="match status" value="1"/>
</dbReference>
<keyword evidence="3" id="KW-0804">Transcription</keyword>
<evidence type="ECO:0000256" key="4">
    <source>
        <dbReference type="SAM" id="Phobius"/>
    </source>
</evidence>
<dbReference type="SMART" id="SM00342">
    <property type="entry name" value="HTH_ARAC"/>
    <property type="match status" value="1"/>
</dbReference>
<evidence type="ECO:0000256" key="3">
    <source>
        <dbReference type="ARBA" id="ARBA00023163"/>
    </source>
</evidence>
<feature type="transmembrane region" description="Helical" evidence="4">
    <location>
        <begin position="163"/>
        <end position="184"/>
    </location>
</feature>
<dbReference type="SUPFAM" id="SSF46689">
    <property type="entry name" value="Homeodomain-like"/>
    <property type="match status" value="1"/>
</dbReference>
<evidence type="ECO:0000259" key="5">
    <source>
        <dbReference type="PROSITE" id="PS01124"/>
    </source>
</evidence>
<keyword evidence="2" id="KW-0238">DNA-binding</keyword>
<dbReference type="Proteomes" id="UP000256686">
    <property type="component" value="Unassembled WGS sequence"/>
</dbReference>
<feature type="transmembrane region" description="Helical" evidence="4">
    <location>
        <begin position="65"/>
        <end position="86"/>
    </location>
</feature>
<dbReference type="PANTHER" id="PTHR43280">
    <property type="entry name" value="ARAC-FAMILY TRANSCRIPTIONAL REGULATOR"/>
    <property type="match status" value="1"/>
</dbReference>
<keyword evidence="7" id="KW-1185">Reference proteome</keyword>
<evidence type="ECO:0000313" key="7">
    <source>
        <dbReference type="Proteomes" id="UP000256686"/>
    </source>
</evidence>
<dbReference type="GO" id="GO:0003700">
    <property type="term" value="F:DNA-binding transcription factor activity"/>
    <property type="evidence" value="ECO:0007669"/>
    <property type="project" value="InterPro"/>
</dbReference>
<feature type="domain" description="HTH araC/xylS-type" evidence="5">
    <location>
        <begin position="241"/>
        <end position="343"/>
    </location>
</feature>
<name>A0A3D9CCE7_9FLAO</name>
<organism evidence="6 7">
    <name type="scientific">Chryseobacterium pennae</name>
    <dbReference type="NCBI Taxonomy" id="2258962"/>
    <lineage>
        <taxon>Bacteria</taxon>
        <taxon>Pseudomonadati</taxon>
        <taxon>Bacteroidota</taxon>
        <taxon>Flavobacteriia</taxon>
        <taxon>Flavobacteriales</taxon>
        <taxon>Weeksellaceae</taxon>
        <taxon>Chryseobacterium group</taxon>
        <taxon>Chryseobacterium</taxon>
    </lineage>
</organism>
<dbReference type="AlphaFoldDB" id="A0A3D9CCE7"/>
<protein>
    <submittedName>
        <fullName evidence="6">AraC family transcriptional regulator</fullName>
    </submittedName>
</protein>
<evidence type="ECO:0000256" key="2">
    <source>
        <dbReference type="ARBA" id="ARBA00023125"/>
    </source>
</evidence>
<dbReference type="PANTHER" id="PTHR43280:SF29">
    <property type="entry name" value="ARAC-FAMILY TRANSCRIPTIONAL REGULATOR"/>
    <property type="match status" value="1"/>
</dbReference>
<dbReference type="PROSITE" id="PS00041">
    <property type="entry name" value="HTH_ARAC_FAMILY_1"/>
    <property type="match status" value="1"/>
</dbReference>
<keyword evidence="4" id="KW-0812">Transmembrane</keyword>
<dbReference type="InterPro" id="IPR009057">
    <property type="entry name" value="Homeodomain-like_sf"/>
</dbReference>
<feature type="transmembrane region" description="Helical" evidence="4">
    <location>
        <begin position="130"/>
        <end position="151"/>
    </location>
</feature>
<dbReference type="InterPro" id="IPR018062">
    <property type="entry name" value="HTH_AraC-typ_CS"/>
</dbReference>
<dbReference type="EMBL" id="QNVT01000004">
    <property type="protein sequence ID" value="REC63276.1"/>
    <property type="molecule type" value="Genomic_DNA"/>
</dbReference>
<evidence type="ECO:0000256" key="1">
    <source>
        <dbReference type="ARBA" id="ARBA00023015"/>
    </source>
</evidence>
<dbReference type="GO" id="GO:0043565">
    <property type="term" value="F:sequence-specific DNA binding"/>
    <property type="evidence" value="ECO:0007669"/>
    <property type="project" value="InterPro"/>
</dbReference>
<dbReference type="Pfam" id="PF12833">
    <property type="entry name" value="HTH_18"/>
    <property type="match status" value="1"/>
</dbReference>
<sequence>MTFGQQLLFFFSAIGAFNGLLLGIYLLFVKKQKDLSHLFLGVLLLMLSIRIGKSVFIYFDRDLPKIYLQIGLSACLLIGPALYYYIRSLESRDKSDLQSWKYVFGILTGIIIIGGYFISYAEYPYLWNHYIVQLIYIEWALFIIWAGYEYVKYIKNKQWASQTHVSSIYFSNVIIFLAYLFFLIGWVKGAYIAGSITFSFLLYLNFLFFFNRKNEVISKNGKVNKYANKKIPEAQADSSVSKLENLMKTEELYKNPDLKLSDLAVKMNISSHQLSQLLNDNLGKNFSIYINEYRINEACERILNGTHLKIEEIGYEVGFNSKSTFFTTFKKIKNTTPLLYREAFQDNEEIRCKLS</sequence>
<keyword evidence="4" id="KW-0472">Membrane</keyword>
<gene>
    <name evidence="6" type="ORF">DRF65_06370</name>
</gene>
<keyword evidence="1" id="KW-0805">Transcription regulation</keyword>
<evidence type="ECO:0000313" key="6">
    <source>
        <dbReference type="EMBL" id="REC63276.1"/>
    </source>
</evidence>
<reference evidence="7" key="1">
    <citation type="submission" date="2018-06" db="EMBL/GenBank/DDBJ databases">
        <authorList>
            <person name="Lum Nde A."/>
            <person name="Hugo C."/>
        </authorList>
    </citation>
    <scope>NUCLEOTIDE SEQUENCE [LARGE SCALE GENOMIC DNA]</scope>
    <source>
        <strain evidence="7">1_F178</strain>
    </source>
</reference>